<dbReference type="GO" id="GO:0010468">
    <property type="term" value="P:regulation of gene expression"/>
    <property type="evidence" value="ECO:0007669"/>
    <property type="project" value="InterPro"/>
</dbReference>
<accession>V4L0Q0</accession>
<organism evidence="1 2">
    <name type="scientific">Eutrema salsugineum</name>
    <name type="common">Saltwater cress</name>
    <name type="synonym">Sisymbrium salsugineum</name>
    <dbReference type="NCBI Taxonomy" id="72664"/>
    <lineage>
        <taxon>Eukaryota</taxon>
        <taxon>Viridiplantae</taxon>
        <taxon>Streptophyta</taxon>
        <taxon>Embryophyta</taxon>
        <taxon>Tracheophyta</taxon>
        <taxon>Spermatophyta</taxon>
        <taxon>Magnoliopsida</taxon>
        <taxon>eudicotyledons</taxon>
        <taxon>Gunneridae</taxon>
        <taxon>Pentapetalae</taxon>
        <taxon>rosids</taxon>
        <taxon>malvids</taxon>
        <taxon>Brassicales</taxon>
        <taxon>Brassicaceae</taxon>
        <taxon>Eutremeae</taxon>
        <taxon>Eutrema</taxon>
    </lineage>
</organism>
<dbReference type="Gramene" id="ESQ37194">
    <property type="protein sequence ID" value="ESQ37194"/>
    <property type="gene ID" value="EUTSA_v10002969mg"/>
</dbReference>
<proteinExistence type="predicted"/>
<dbReference type="InterPro" id="IPR024768">
    <property type="entry name" value="Marf1"/>
</dbReference>
<dbReference type="Proteomes" id="UP000030689">
    <property type="component" value="Unassembled WGS sequence"/>
</dbReference>
<dbReference type="EMBL" id="KI517609">
    <property type="protein sequence ID" value="ESQ37194.1"/>
    <property type="molecule type" value="Genomic_DNA"/>
</dbReference>
<name>V4L0Q0_EUTSA</name>
<protein>
    <submittedName>
        <fullName evidence="1">Uncharacterized protein</fullName>
    </submittedName>
</protein>
<keyword evidence="2" id="KW-1185">Reference proteome</keyword>
<dbReference type="GO" id="GO:0005777">
    <property type="term" value="C:peroxisome"/>
    <property type="evidence" value="ECO:0007669"/>
    <property type="project" value="InterPro"/>
</dbReference>
<dbReference type="KEGG" id="eus:EUTSA_v10002969mg"/>
<dbReference type="PANTHER" id="PTHR14379">
    <property type="entry name" value="LIMKAIN B LKAP"/>
    <property type="match status" value="1"/>
</dbReference>
<sequence>MQKPRLGAATSKPNLLKRILRRNHVFLEQQILRRLLGPTGLGPDSISANIKLALENVGYTGKVSIFAYSVAEQSEEVKFGSAEIKLKQKLGTRKTKLMEIYRNLFMWGLEHRYEPTNMMIISEDLLRDVGYVSGLVLLNEKENNLLLAHPQKKSRVLRDTATSIWLWKSLSTGGSPLDGHSMRSESPQLCRLHIVLLAAEGLFVLPISERNVRPKVFDFCFALYNVFLVIPLLM</sequence>
<dbReference type="PANTHER" id="PTHR14379:SF7">
    <property type="entry name" value="ENDONUCLEASE OR GLYCOSYL HYDROLASE-RELATED"/>
    <property type="match status" value="1"/>
</dbReference>
<dbReference type="STRING" id="72664.V4L0Q0"/>
<evidence type="ECO:0000313" key="1">
    <source>
        <dbReference type="EMBL" id="ESQ37194.1"/>
    </source>
</evidence>
<evidence type="ECO:0000313" key="2">
    <source>
        <dbReference type="Proteomes" id="UP000030689"/>
    </source>
</evidence>
<dbReference type="AlphaFoldDB" id="V4L0Q0"/>
<reference evidence="1 2" key="1">
    <citation type="journal article" date="2013" name="Front. Plant Sci.">
        <title>The Reference Genome of the Halophytic Plant Eutrema salsugineum.</title>
        <authorList>
            <person name="Yang R."/>
            <person name="Jarvis D.E."/>
            <person name="Chen H."/>
            <person name="Beilstein M.A."/>
            <person name="Grimwood J."/>
            <person name="Jenkins J."/>
            <person name="Shu S."/>
            <person name="Prochnik S."/>
            <person name="Xin M."/>
            <person name="Ma C."/>
            <person name="Schmutz J."/>
            <person name="Wing R.A."/>
            <person name="Mitchell-Olds T."/>
            <person name="Schumaker K.S."/>
            <person name="Wang X."/>
        </authorList>
    </citation>
    <scope>NUCLEOTIDE SEQUENCE [LARGE SCALE GENOMIC DNA]</scope>
</reference>
<gene>
    <name evidence="1" type="ORF">EUTSA_v10002969mg</name>
</gene>